<proteinExistence type="predicted"/>
<name>A0A7C1TB60_THEPE</name>
<evidence type="ECO:0000259" key="1">
    <source>
        <dbReference type="Pfam" id="PF10120"/>
    </source>
</evidence>
<dbReference type="PANTHER" id="PTHR40730:SF4">
    <property type="entry name" value="TRANSCRIPTIONAL REGULATOR"/>
    <property type="match status" value="1"/>
</dbReference>
<dbReference type="Pfam" id="PF10120">
    <property type="entry name" value="ThiN"/>
    <property type="match status" value="1"/>
</dbReference>
<evidence type="ECO:0000313" key="2">
    <source>
        <dbReference type="EMBL" id="HEB48965.1"/>
    </source>
</evidence>
<organism evidence="2">
    <name type="scientific">Thermofilum pendens</name>
    <dbReference type="NCBI Taxonomy" id="2269"/>
    <lineage>
        <taxon>Archaea</taxon>
        <taxon>Thermoproteota</taxon>
        <taxon>Thermoprotei</taxon>
        <taxon>Thermofilales</taxon>
        <taxon>Thermofilaceae</taxon>
        <taxon>Thermofilum</taxon>
    </lineage>
</organism>
<dbReference type="EMBL" id="DRZM01000177">
    <property type="protein sequence ID" value="HHP05309.1"/>
    <property type="molecule type" value="Genomic_DNA"/>
</dbReference>
<dbReference type="AlphaFoldDB" id="A0A7C1TB60"/>
<dbReference type="InterPro" id="IPR019293">
    <property type="entry name" value="ThiN"/>
</dbReference>
<comment type="caution">
    <text evidence="2">The sequence shown here is derived from an EMBL/GenBank/DDBJ whole genome shotgun (WGS) entry which is preliminary data.</text>
</comment>
<reference evidence="2" key="1">
    <citation type="journal article" date="2020" name="mSystems">
        <title>Genome- and Community-Level Interaction Insights into Carbon Utilization and Element Cycling Functions of Hydrothermarchaeota in Hydrothermal Sediment.</title>
        <authorList>
            <person name="Zhou Z."/>
            <person name="Liu Y."/>
            <person name="Xu W."/>
            <person name="Pan J."/>
            <person name="Luo Z.H."/>
            <person name="Li M."/>
        </authorList>
    </citation>
    <scope>NUCLEOTIDE SEQUENCE [LARGE SCALE GENOMIC DNA]</scope>
    <source>
        <strain evidence="3">SpSt-1125</strain>
        <strain evidence="2">SpSt-25</strain>
    </source>
</reference>
<gene>
    <name evidence="3" type="ORF">ENM88_06170</name>
    <name evidence="2" type="ORF">ENP77_04150</name>
</gene>
<dbReference type="SUPFAM" id="SSF53639">
    <property type="entry name" value="AraD/HMP-PK domain-like"/>
    <property type="match status" value="1"/>
</dbReference>
<feature type="domain" description="Thiamine-phosphate synthase ThiN" evidence="1">
    <location>
        <begin position="148"/>
        <end position="304"/>
    </location>
</feature>
<dbReference type="EMBL" id="DSKP01000147">
    <property type="protein sequence ID" value="HEB48965.1"/>
    <property type="molecule type" value="Genomic_DNA"/>
</dbReference>
<dbReference type="PANTHER" id="PTHR40730">
    <property type="entry name" value="TRANSCRIPTIONAL REGULATOR PROTEIN-LIKE PROTEIN"/>
    <property type="match status" value="1"/>
</dbReference>
<accession>A0A7C1TB60</accession>
<sequence length="326" mass="35885">MLQSVMLLGSVEASVFVPYFRRLVIRELRGLKVSQVEIARALGITQAAVSKVLKQVKRFNSPLPPPEGLEVPPRELELVARKVAQLIYRGELNEAGILANRYWLLVAASGDACRAHEKLGWRRSECYICTKMVFPELDVGRGLVMADIERALLVLSSSEHFPSLIPQVLTNIAVAIPGARTLYDVAAVPGRISRSQSGELLYRRPEFGASRHLGGILLSINGRYRAVMNVKYDRAVREAMLALGVVFREFSSIEYPSSNPAALAARQLLDECPACNALVDVGGEHVEPVVYLFGNRAVEVADLAVSLAEVYYAISRKLEARALSTR</sequence>
<evidence type="ECO:0000313" key="3">
    <source>
        <dbReference type="EMBL" id="HHP05309.1"/>
    </source>
</evidence>
<dbReference type="Gene3D" id="3.40.225.10">
    <property type="entry name" value="Class II aldolase/adducin N-terminal domain"/>
    <property type="match status" value="1"/>
</dbReference>
<dbReference type="InterPro" id="IPR036409">
    <property type="entry name" value="Aldolase_II/adducin_N_sf"/>
</dbReference>
<protein>
    <recommendedName>
        <fullName evidence="1">Thiamine-phosphate synthase ThiN domain-containing protein</fullName>
    </recommendedName>
</protein>